<dbReference type="Pfam" id="PF02518">
    <property type="entry name" value="HATPase_c"/>
    <property type="match status" value="1"/>
</dbReference>
<dbReference type="CDD" id="cd14014">
    <property type="entry name" value="STKc_PknB_like"/>
    <property type="match status" value="1"/>
</dbReference>
<dbReference type="InterPro" id="IPR004358">
    <property type="entry name" value="Sig_transdc_His_kin-like_C"/>
</dbReference>
<evidence type="ECO:0000256" key="6">
    <source>
        <dbReference type="ARBA" id="ARBA00022840"/>
    </source>
</evidence>
<keyword evidence="5 10" id="KW-0418">Kinase</keyword>
<dbReference type="SMART" id="SM00387">
    <property type="entry name" value="HATPase_c"/>
    <property type="match status" value="1"/>
</dbReference>
<keyword evidence="3" id="KW-0808">Transferase</keyword>
<accession>A0A3M8B829</accession>
<evidence type="ECO:0000313" key="12">
    <source>
        <dbReference type="Proteomes" id="UP000276178"/>
    </source>
</evidence>
<dbReference type="Gene3D" id="3.30.450.40">
    <property type="match status" value="1"/>
</dbReference>
<keyword evidence="4" id="KW-0547">Nucleotide-binding</keyword>
<keyword evidence="13" id="KW-1185">Reference proteome</keyword>
<evidence type="ECO:0000256" key="5">
    <source>
        <dbReference type="ARBA" id="ARBA00022777"/>
    </source>
</evidence>
<evidence type="ECO:0000313" key="13">
    <source>
        <dbReference type="Proteomes" id="UP000317180"/>
    </source>
</evidence>
<dbReference type="SUPFAM" id="SSF56112">
    <property type="entry name" value="Protein kinase-like (PK-like)"/>
    <property type="match status" value="1"/>
</dbReference>
<dbReference type="GO" id="GO:0000160">
    <property type="term" value="P:phosphorelay signal transduction system"/>
    <property type="evidence" value="ECO:0007669"/>
    <property type="project" value="UniProtKB-KW"/>
</dbReference>
<feature type="domain" description="Protein kinase" evidence="8">
    <location>
        <begin position="10"/>
        <end position="271"/>
    </location>
</feature>
<proteinExistence type="predicted"/>
<dbReference type="Gene3D" id="3.40.50.300">
    <property type="entry name" value="P-loop containing nucleotide triphosphate hydrolases"/>
    <property type="match status" value="1"/>
</dbReference>
<dbReference type="SMART" id="SM00065">
    <property type="entry name" value="GAF"/>
    <property type="match status" value="1"/>
</dbReference>
<keyword evidence="7" id="KW-0902">Two-component regulatory system</keyword>
<evidence type="ECO:0000259" key="9">
    <source>
        <dbReference type="PROSITE" id="PS50109"/>
    </source>
</evidence>
<gene>
    <name evidence="10" type="ORF">BAG01nite_33160</name>
    <name evidence="11" type="ORF">EB820_04075</name>
</gene>
<dbReference type="Pfam" id="PF00069">
    <property type="entry name" value="Pkinase"/>
    <property type="match status" value="1"/>
</dbReference>
<dbReference type="InterPro" id="IPR011009">
    <property type="entry name" value="Kinase-like_dom_sf"/>
</dbReference>
<dbReference type="InterPro" id="IPR011990">
    <property type="entry name" value="TPR-like_helical_dom_sf"/>
</dbReference>
<dbReference type="Gene3D" id="1.10.510.10">
    <property type="entry name" value="Transferase(Phosphotransferase) domain 1"/>
    <property type="match status" value="1"/>
</dbReference>
<feature type="domain" description="Histidine kinase" evidence="9">
    <location>
        <begin position="1855"/>
        <end position="1987"/>
    </location>
</feature>
<dbReference type="EMBL" id="RHHN01000012">
    <property type="protein sequence ID" value="RNB59596.1"/>
    <property type="molecule type" value="Genomic_DNA"/>
</dbReference>
<dbReference type="EMBL" id="BJOD01000037">
    <property type="protein sequence ID" value="GED27214.1"/>
    <property type="molecule type" value="Genomic_DNA"/>
</dbReference>
<dbReference type="InterPro" id="IPR041664">
    <property type="entry name" value="AAA_16"/>
</dbReference>
<reference evidence="11 12" key="1">
    <citation type="submission" date="2018-10" db="EMBL/GenBank/DDBJ databases">
        <title>Phylogenomics of Brevibacillus.</title>
        <authorList>
            <person name="Dunlap C."/>
        </authorList>
    </citation>
    <scope>NUCLEOTIDE SEQUENCE [LARGE SCALE GENOMIC DNA]</scope>
    <source>
        <strain evidence="11 12">NRRL NRS 1219</strain>
    </source>
</reference>
<dbReference type="InterPro" id="IPR000719">
    <property type="entry name" value="Prot_kinase_dom"/>
</dbReference>
<dbReference type="PROSITE" id="PS50109">
    <property type="entry name" value="HIS_KIN"/>
    <property type="match status" value="1"/>
</dbReference>
<keyword evidence="6" id="KW-0067">ATP-binding</keyword>
<dbReference type="InterPro" id="IPR027417">
    <property type="entry name" value="P-loop_NTPase"/>
</dbReference>
<dbReference type="SUPFAM" id="SSF52540">
    <property type="entry name" value="P-loop containing nucleoside triphosphate hydrolases"/>
    <property type="match status" value="1"/>
</dbReference>
<dbReference type="PANTHER" id="PTHR43642">
    <property type="entry name" value="HYBRID SIGNAL TRANSDUCTION HISTIDINE KINASE G"/>
    <property type="match status" value="1"/>
</dbReference>
<dbReference type="GeneID" id="82809449"/>
<comment type="catalytic activity">
    <reaction evidence="1">
        <text>ATP + protein L-histidine = ADP + protein N-phospho-L-histidine.</text>
        <dbReference type="EC" id="2.7.13.3"/>
    </reaction>
</comment>
<dbReference type="Pfam" id="PF13191">
    <property type="entry name" value="AAA_16"/>
    <property type="match status" value="1"/>
</dbReference>
<dbReference type="GO" id="GO:0004673">
    <property type="term" value="F:protein histidine kinase activity"/>
    <property type="evidence" value="ECO:0007669"/>
    <property type="project" value="UniProtKB-EC"/>
</dbReference>
<organism evidence="11 12">
    <name type="scientific">Brevibacillus agri</name>
    <dbReference type="NCBI Taxonomy" id="51101"/>
    <lineage>
        <taxon>Bacteria</taxon>
        <taxon>Bacillati</taxon>
        <taxon>Bacillota</taxon>
        <taxon>Bacilli</taxon>
        <taxon>Bacillales</taxon>
        <taxon>Paenibacillaceae</taxon>
        <taxon>Brevibacillus</taxon>
    </lineage>
</organism>
<dbReference type="Gene3D" id="1.25.40.10">
    <property type="entry name" value="Tetratricopeptide repeat domain"/>
    <property type="match status" value="1"/>
</dbReference>
<dbReference type="PANTHER" id="PTHR43642:SF1">
    <property type="entry name" value="HYBRID SIGNAL TRANSDUCTION HISTIDINE KINASE G"/>
    <property type="match status" value="1"/>
</dbReference>
<dbReference type="Pfam" id="PF01590">
    <property type="entry name" value="GAF"/>
    <property type="match status" value="1"/>
</dbReference>
<dbReference type="InterPro" id="IPR036890">
    <property type="entry name" value="HATPase_C_sf"/>
</dbReference>
<evidence type="ECO:0000256" key="3">
    <source>
        <dbReference type="ARBA" id="ARBA00022679"/>
    </source>
</evidence>
<evidence type="ECO:0000256" key="4">
    <source>
        <dbReference type="ARBA" id="ARBA00022741"/>
    </source>
</evidence>
<reference evidence="10 13" key="2">
    <citation type="submission" date="2019-06" db="EMBL/GenBank/DDBJ databases">
        <title>Whole genome shotgun sequence of Brevibacillus agri NBRC 15538.</title>
        <authorList>
            <person name="Hosoyama A."/>
            <person name="Uohara A."/>
            <person name="Ohji S."/>
            <person name="Ichikawa N."/>
        </authorList>
    </citation>
    <scope>NUCLEOTIDE SEQUENCE [LARGE SCALE GENOMIC DNA]</scope>
    <source>
        <strain evidence="10 13">NBRC 15538</strain>
    </source>
</reference>
<dbReference type="InterPro" id="IPR003594">
    <property type="entry name" value="HATPase_dom"/>
</dbReference>
<dbReference type="InterPro" id="IPR005467">
    <property type="entry name" value="His_kinase_dom"/>
</dbReference>
<dbReference type="EC" id="2.7.13.3" evidence="2"/>
<dbReference type="InterPro" id="IPR003018">
    <property type="entry name" value="GAF"/>
</dbReference>
<comment type="caution">
    <text evidence="11">The sequence shown here is derived from an EMBL/GenBank/DDBJ whole genome shotgun (WGS) entry which is preliminary data.</text>
</comment>
<dbReference type="InterPro" id="IPR053159">
    <property type="entry name" value="Hybrid_Histidine_Kinase"/>
</dbReference>
<evidence type="ECO:0000256" key="2">
    <source>
        <dbReference type="ARBA" id="ARBA00012438"/>
    </source>
</evidence>
<dbReference type="Proteomes" id="UP000317180">
    <property type="component" value="Unassembled WGS sequence"/>
</dbReference>
<protein>
    <recommendedName>
        <fullName evidence="2">histidine kinase</fullName>
        <ecNumber evidence="2">2.7.13.3</ecNumber>
    </recommendedName>
</protein>
<dbReference type="SUPFAM" id="SSF55874">
    <property type="entry name" value="ATPase domain of HSP90 chaperone/DNA topoisomerase II/histidine kinase"/>
    <property type="match status" value="1"/>
</dbReference>
<dbReference type="OrthoDB" id="9801841at2"/>
<sequence>MSGMIVIPGYRVTEFLSTHSNMGFYRGFRNSDNLPVIIKKPREGPTHKESLWRLKHEYRILQSLESHAVETAVELIDHNRETALITEDFGGVPLSLLCKMKELSLKEILTISIRIASCIEDIHQQRIIHKDINPAHILVHPETYEVKLINFGLATRRYQEHQGVMNPKEWRGNLRYVSPEQTGRMNRTVDYRTDIYSFGVTIYELLTGKPPFLTSDMLELVHAHMARKPIAPVQVKPSVPPVLSDIVMKCLSKNTEDRYFSMAGLVADLQLCLDQLVNNETIGLFPLAQHDRADRMHIPEKLYGREQEIQMLIDAFEEASNGASRMVMLSGSAGVGKSALVFEAQKVFLKGRGRFISGKFDQYRQGVPYSAIIQIFQDLIKQLLAGNERELATWRETILEAMQGLGQVIMDVIPQLAAVIGKQPPVPELPAAEAKNRFQLVMQRFIRIWASPEHPLVLFLDDLQWADSSSLFLIRELVADLPLSHFLLVCAYRDQDGGAINPLIAILTEAGVKSRMLRQITLLPLRLAQINAMLSDALHTDPAVTQPLAMILMRKTAGNPFYSRQFIKSLYDQNLLRYVPEERGWQWDLAEIEKLSTTENVADFLVEKVRRLPEVTQKLLAYAACLGNSFYLGMLAKAQNRSESEAVRDIWPAMEEGLIYPLEGAEYLAYAAVEEEENLAQVTIQFNFVHDRIQQAAYSSLSVEEQKKAHVKLGRMLWDMSHSYESVLLFEICEHMYRGADMIEDSAERIQVAHCHLLAGQKAMASTAFDAALQYFQRGTMFIGEAAWEQHHQLAMELYTLYAESAYLCNQMEDANRLFDLTLSHARTNRERVRVLELQIHMYTRLAEFSRVMDIASEALGLLGVPIPHKPGKLDIIKEMWQIKRRLRGRKIDELLYLPDIPDENYQLAMSIISDAGPSSYFVNPNWFALTILRVLHLSLVHGNAVASANGYTGYGIVLGSQLGNYREAYEFGQLACRVADGFADPIAMTKAYGAFALLINHWCDHARTNIPLLKKAIQLGMEGGGNIYAAYNAHGLLEAMLYCGLPLEELEQQIEEHADLICQMKVVDHDDRLLLLRQALYTFTHWTEGAKTAFCRDGFDEAQYVSSLQTEGTSYKRYMYHFYKSLAHLMYGNYAEAAQLLSEAEQWMESVSGQVLVSQHVFMHALSLTKLYEHANRREQLRYAKKIKAHLKKMKTWADNCPENFQHKYLLMSAEWSRVNGKRQAAGELYDQALQLAKKDGFLQNEALASELAAHHYLALGLETIARVYMTDAYETYLQWGALAKSREIEERYPHLLQRGRGLEASAELAATDQSADLVDLMSVIKASQTMASEIRLELLLATMLRTVMSNAGAEKGILILKNESEWVIEAAGSVDLDVEIMQSVPYEHSGMLSVAVVNYTIRTEEMLVLHNASVEGVFFRDTYITKNKPKSILCSPLWQQGKMIGVIYLENNETTHVFNEKRSEPLRLIFSQMAIFIENARLYHQLEQWNQSLEMIVAERTTEIQSLLQANKNLLNNAGQGFLSFSKNLLVHSEYSRECLRMFGRELAGESVASLLYPNRPEERAFVESLLEKYFETKDQGQKELYLSLFPTEIYINQLPLKLECKPIHEDRRDSPEGLMLILTDLSEQRALESKMEQEWQRLNMILTVAISLPLFQKVYRSFTAFFAGGWKTLFSAGVDESDSLFKLAAQIHQFKGDFSQFHLIHTPQKLHDLETWLMDRDRQQERFTDGDFPSQLPVAQVQAAMEQDLEIIRNKLGNSFLESGDGDMTIAKDRWEHFVEKVSKLLPDSSAAQLDQCIRELHQRPIKELMARYQEYVTELAQRLNKTIHPLRLEAEEILVDPERFEPFVCSLLHVFSNAIVHAMEPESERLAQGKEGRGTISCRIWQEDAALLIAIEDDGRGIDIDRLKQQGLEKGWEAEQDEEELGFLFYEQVSVKEEADIYSGRGLGLLIVKREVERLRGTVSVTSQTGQGTRFLFRIPLEDKLPQISKQRKN</sequence>
<keyword evidence="10" id="KW-0723">Serine/threonine-protein kinase</keyword>
<dbReference type="PRINTS" id="PR00344">
    <property type="entry name" value="BCTRLSENSOR"/>
</dbReference>
<evidence type="ECO:0000256" key="1">
    <source>
        <dbReference type="ARBA" id="ARBA00000085"/>
    </source>
</evidence>
<dbReference type="RefSeq" id="WP_122952563.1">
    <property type="nucleotide sequence ID" value="NZ_BJOD01000037.1"/>
</dbReference>
<name>A0A3M8B829_9BACL</name>
<evidence type="ECO:0000256" key="7">
    <source>
        <dbReference type="ARBA" id="ARBA00023012"/>
    </source>
</evidence>
<dbReference type="GO" id="GO:0005524">
    <property type="term" value="F:ATP binding"/>
    <property type="evidence" value="ECO:0007669"/>
    <property type="project" value="UniProtKB-KW"/>
</dbReference>
<evidence type="ECO:0000259" key="8">
    <source>
        <dbReference type="PROSITE" id="PS50011"/>
    </source>
</evidence>
<evidence type="ECO:0000313" key="10">
    <source>
        <dbReference type="EMBL" id="GED27214.1"/>
    </source>
</evidence>
<dbReference type="InterPro" id="IPR029016">
    <property type="entry name" value="GAF-like_dom_sf"/>
</dbReference>
<evidence type="ECO:0000313" key="11">
    <source>
        <dbReference type="EMBL" id="RNB59596.1"/>
    </source>
</evidence>
<dbReference type="GO" id="GO:0004674">
    <property type="term" value="F:protein serine/threonine kinase activity"/>
    <property type="evidence" value="ECO:0007669"/>
    <property type="project" value="UniProtKB-KW"/>
</dbReference>
<dbReference type="Proteomes" id="UP000276178">
    <property type="component" value="Unassembled WGS sequence"/>
</dbReference>
<dbReference type="Gene3D" id="3.30.565.10">
    <property type="entry name" value="Histidine kinase-like ATPase, C-terminal domain"/>
    <property type="match status" value="1"/>
</dbReference>
<dbReference type="PROSITE" id="PS50011">
    <property type="entry name" value="PROTEIN_KINASE_DOM"/>
    <property type="match status" value="1"/>
</dbReference>
<dbReference type="SUPFAM" id="SSF55781">
    <property type="entry name" value="GAF domain-like"/>
    <property type="match status" value="1"/>
</dbReference>